<accession>A0A6J7G7F4</accession>
<organism evidence="1">
    <name type="scientific">freshwater metagenome</name>
    <dbReference type="NCBI Taxonomy" id="449393"/>
    <lineage>
        <taxon>unclassified sequences</taxon>
        <taxon>metagenomes</taxon>
        <taxon>ecological metagenomes</taxon>
    </lineage>
</organism>
<evidence type="ECO:0000313" key="1">
    <source>
        <dbReference type="EMBL" id="CAB4903927.1"/>
    </source>
</evidence>
<name>A0A6J7G7F4_9ZZZZ</name>
<sequence length="158" mass="17306">MTSFPLVRGWQVVPRPDRTSLDVLDATGRPRARVVGLRPRRTTPAGREVLQVLLPDGSATTLTNGTRWWGGRRARTRGLLPLAGHAYVLQHCTGRRARVLRDGAWIATARRDVPGPTIEVRTVLTPDDELACALLAHVLRPGRDSVLGNLAELLNGFP</sequence>
<reference evidence="1" key="1">
    <citation type="submission" date="2020-05" db="EMBL/GenBank/DDBJ databases">
        <authorList>
            <person name="Chiriac C."/>
            <person name="Salcher M."/>
            <person name="Ghai R."/>
            <person name="Kavagutti S V."/>
        </authorList>
    </citation>
    <scope>NUCLEOTIDE SEQUENCE</scope>
</reference>
<gene>
    <name evidence="1" type="ORF">UFOPK3609_00428</name>
</gene>
<protein>
    <submittedName>
        <fullName evidence="1">Unannotated protein</fullName>
    </submittedName>
</protein>
<dbReference type="EMBL" id="CAFBMQ010000040">
    <property type="protein sequence ID" value="CAB4903927.1"/>
    <property type="molecule type" value="Genomic_DNA"/>
</dbReference>
<proteinExistence type="predicted"/>
<dbReference type="AlphaFoldDB" id="A0A6J7G7F4"/>